<sequence>MSLLGKPLSYTSSQSCRRNVKYRRAGAELSVQRAGETPRLGVHLPRVRIGHSVSSINAGLKGTNWRYDSYPQVEQIVVIANPTKPQGFEEEAYGYLLVFMVYSCICIQQPSGKLKGTFLDQTWCTAVDMWIAAEGF</sequence>
<proteinExistence type="predicted"/>
<protein>
    <submittedName>
        <fullName evidence="1">Uncharacterized protein</fullName>
    </submittedName>
</protein>
<accession>D2H4J4</accession>
<dbReference type="InParanoid" id="D2H4J4"/>
<reference evidence="1" key="1">
    <citation type="journal article" date="2010" name="Nature">
        <title>The sequence and de novo assembly of the giant panda genome.</title>
        <authorList>
            <person name="Li R."/>
            <person name="Fan W."/>
            <person name="Tian G."/>
            <person name="Zhu H."/>
            <person name="He L."/>
            <person name="Cai J."/>
            <person name="Huang Q."/>
            <person name="Cai Q."/>
            <person name="Li B."/>
            <person name="Bai Y."/>
            <person name="Zhang Z."/>
            <person name="Zhang Y."/>
            <person name="Wang W."/>
            <person name="Li J."/>
            <person name="Wei F."/>
            <person name="Li H."/>
            <person name="Jian M."/>
            <person name="Li J."/>
            <person name="Zhang Z."/>
            <person name="Nielsen R."/>
            <person name="Li D."/>
            <person name="Gu W."/>
            <person name="Yang Z."/>
            <person name="Xuan Z."/>
            <person name="Ryder O.A."/>
            <person name="Leung F.C."/>
            <person name="Zhou Y."/>
            <person name="Cao J."/>
            <person name="Sun X."/>
            <person name="Fu Y."/>
            <person name="Fang X."/>
            <person name="Guo X."/>
            <person name="Wang B."/>
            <person name="Hou R."/>
            <person name="Shen F."/>
            <person name="Mu B."/>
            <person name="Ni P."/>
            <person name="Lin R."/>
            <person name="Qian W."/>
            <person name="Wang G."/>
            <person name="Yu C."/>
            <person name="Nie W."/>
            <person name="Wang J."/>
            <person name="Wu Z."/>
            <person name="Liang H."/>
            <person name="Min J."/>
            <person name="Wu Q."/>
            <person name="Cheng S."/>
            <person name="Ruan J."/>
            <person name="Wang M."/>
            <person name="Shi Z."/>
            <person name="Wen M."/>
            <person name="Liu B."/>
            <person name="Ren X."/>
            <person name="Zheng H."/>
            <person name="Dong D."/>
            <person name="Cook K."/>
            <person name="Shan G."/>
            <person name="Zhang H."/>
            <person name="Kosiol C."/>
            <person name="Xie X."/>
            <person name="Lu Z."/>
            <person name="Zheng H."/>
            <person name="Li Y."/>
            <person name="Steiner C.C."/>
            <person name="Lam T.T."/>
            <person name="Lin S."/>
            <person name="Zhang Q."/>
            <person name="Li G."/>
            <person name="Tian J."/>
            <person name="Gong T."/>
            <person name="Liu H."/>
            <person name="Zhang D."/>
            <person name="Fang L."/>
            <person name="Ye C."/>
            <person name="Zhang J."/>
            <person name="Hu W."/>
            <person name="Xu A."/>
            <person name="Ren Y."/>
            <person name="Zhang G."/>
            <person name="Bruford M.W."/>
            <person name="Li Q."/>
            <person name="Ma L."/>
            <person name="Guo Y."/>
            <person name="An N."/>
            <person name="Hu Y."/>
            <person name="Zheng Y."/>
            <person name="Shi Y."/>
            <person name="Li Z."/>
            <person name="Liu Q."/>
            <person name="Chen Y."/>
            <person name="Zhao J."/>
            <person name="Qu N."/>
            <person name="Zhao S."/>
            <person name="Tian F."/>
            <person name="Wang X."/>
            <person name="Wang H."/>
            <person name="Xu L."/>
            <person name="Liu X."/>
            <person name="Vinar T."/>
            <person name="Wang Y."/>
            <person name="Lam T.W."/>
            <person name="Yiu S.M."/>
            <person name="Liu S."/>
            <person name="Zhang H."/>
            <person name="Li D."/>
            <person name="Huang Y."/>
            <person name="Wang X."/>
            <person name="Yang G."/>
            <person name="Jiang Z."/>
            <person name="Wang J."/>
            <person name="Qin N."/>
            <person name="Li L."/>
            <person name="Li J."/>
            <person name="Bolund L."/>
            <person name="Kristiansen K."/>
            <person name="Wong G.K."/>
            <person name="Olson M."/>
            <person name="Zhang X."/>
            <person name="Li S."/>
            <person name="Yang H."/>
            <person name="Wang J."/>
            <person name="Wang J."/>
        </authorList>
    </citation>
    <scope>NUCLEOTIDE SEQUENCE [LARGE SCALE GENOMIC DNA]</scope>
</reference>
<dbReference type="EMBL" id="GL192488">
    <property type="protein sequence ID" value="EFB29101.1"/>
    <property type="molecule type" value="Genomic_DNA"/>
</dbReference>
<name>D2H4J4_AILME</name>
<gene>
    <name evidence="1" type="ORF">PANDA_004717</name>
</gene>
<dbReference type="AlphaFoldDB" id="D2H4J4"/>
<organism evidence="1">
    <name type="scientific">Ailuropoda melanoleuca</name>
    <name type="common">Giant panda</name>
    <dbReference type="NCBI Taxonomy" id="9646"/>
    <lineage>
        <taxon>Eukaryota</taxon>
        <taxon>Metazoa</taxon>
        <taxon>Chordata</taxon>
        <taxon>Craniata</taxon>
        <taxon>Vertebrata</taxon>
        <taxon>Euteleostomi</taxon>
        <taxon>Mammalia</taxon>
        <taxon>Eutheria</taxon>
        <taxon>Laurasiatheria</taxon>
        <taxon>Carnivora</taxon>
        <taxon>Caniformia</taxon>
        <taxon>Ursidae</taxon>
        <taxon>Ailuropoda</taxon>
    </lineage>
</organism>
<evidence type="ECO:0000313" key="1">
    <source>
        <dbReference type="EMBL" id="EFB29101.1"/>
    </source>
</evidence>